<feature type="domain" description="Indole-3-glycerol phosphate synthase" evidence="9">
    <location>
        <begin position="72"/>
        <end position="331"/>
    </location>
</feature>
<dbReference type="UniPathway" id="UPA00035">
    <property type="reaction ID" value="UER00043"/>
</dbReference>
<dbReference type="EC" id="4.1.1.48" evidence="3"/>
<proteinExistence type="predicted"/>
<keyword evidence="6" id="KW-0822">Tryptophan biosynthesis</keyword>
<evidence type="ECO:0000256" key="7">
    <source>
        <dbReference type="ARBA" id="ARBA00023141"/>
    </source>
</evidence>
<gene>
    <name evidence="10" type="ORF">Gasu_26000</name>
</gene>
<keyword evidence="7" id="KW-0057">Aromatic amino acid biosynthesis</keyword>
<dbReference type="InterPro" id="IPR011060">
    <property type="entry name" value="RibuloseP-bd_barrel"/>
</dbReference>
<comment type="pathway">
    <text evidence="2">Amino-acid biosynthesis; L-tryptophan biosynthesis; L-tryptophan from chorismate: step 4/5.</text>
</comment>
<dbReference type="STRING" id="130081.M2XIT4"/>
<keyword evidence="11" id="KW-1185">Reference proteome</keyword>
<organism evidence="10 11">
    <name type="scientific">Galdieria sulphuraria</name>
    <name type="common">Red alga</name>
    <dbReference type="NCBI Taxonomy" id="130081"/>
    <lineage>
        <taxon>Eukaryota</taxon>
        <taxon>Rhodophyta</taxon>
        <taxon>Bangiophyceae</taxon>
        <taxon>Galdieriales</taxon>
        <taxon>Galdieriaceae</taxon>
        <taxon>Galdieria</taxon>
    </lineage>
</organism>
<dbReference type="GO" id="GO:0004640">
    <property type="term" value="F:phosphoribosylanthranilate isomerase activity"/>
    <property type="evidence" value="ECO:0007669"/>
    <property type="project" value="TreeGrafter"/>
</dbReference>
<dbReference type="AlphaFoldDB" id="M2XIT4"/>
<dbReference type="GO" id="GO:0004425">
    <property type="term" value="F:indole-3-glycerol-phosphate synthase activity"/>
    <property type="evidence" value="ECO:0007669"/>
    <property type="project" value="UniProtKB-EC"/>
</dbReference>
<evidence type="ECO:0000256" key="8">
    <source>
        <dbReference type="ARBA" id="ARBA00023239"/>
    </source>
</evidence>
<sequence length="352" mass="39446">MENVDNFILCFQTCVILPNTRSFRALTDSLRVHRKRKFFFQSVFLPYQLFFKHSSHSRISVTAEWKPEGLMQNVVEEKWKEVDELQNSLAARKDGPLSLRLQYFAEQHHPHLVKTLKSHRGKLKVVGDMKRTTYGTKPRQKLEIADIINPRKTAQTMVESGVDAISVAVDYSVYSGTFFDLKETVEFVKSVDCECSIPVICKDLVVHPLQIAAAKEAGADAVLLIAAACLSDLPELLNAATVVGLDAIVECHKEWECEYAMEYGATILLLSNRSRVDGEIYMGTAERLRGMIPNFIATIAGGGIETKEEAFSIQDAGFDAVIIGRSLFRPSGMQLVHSIQQRIIEESLPGFF</sequence>
<accession>M2XIT4</accession>
<dbReference type="InterPro" id="IPR013785">
    <property type="entry name" value="Aldolase_TIM"/>
</dbReference>
<dbReference type="KEGG" id="gsl:Gasu_26000"/>
<keyword evidence="4" id="KW-0028">Amino-acid biosynthesis</keyword>
<dbReference type="GeneID" id="17088772"/>
<keyword evidence="8 10" id="KW-0456">Lyase</keyword>
<dbReference type="Gene3D" id="3.20.20.70">
    <property type="entry name" value="Aldolase class I"/>
    <property type="match status" value="1"/>
</dbReference>
<comment type="catalytic activity">
    <reaction evidence="1">
        <text>1-(2-carboxyphenylamino)-1-deoxy-D-ribulose 5-phosphate + H(+) = (1S,2R)-1-C-(indol-3-yl)glycerol 3-phosphate + CO2 + H2O</text>
        <dbReference type="Rhea" id="RHEA:23476"/>
        <dbReference type="ChEBI" id="CHEBI:15377"/>
        <dbReference type="ChEBI" id="CHEBI:15378"/>
        <dbReference type="ChEBI" id="CHEBI:16526"/>
        <dbReference type="ChEBI" id="CHEBI:58613"/>
        <dbReference type="ChEBI" id="CHEBI:58866"/>
        <dbReference type="EC" id="4.1.1.48"/>
    </reaction>
</comment>
<dbReference type="Proteomes" id="UP000030680">
    <property type="component" value="Unassembled WGS sequence"/>
</dbReference>
<evidence type="ECO:0000256" key="5">
    <source>
        <dbReference type="ARBA" id="ARBA00022793"/>
    </source>
</evidence>
<evidence type="ECO:0000256" key="2">
    <source>
        <dbReference type="ARBA" id="ARBA00004696"/>
    </source>
</evidence>
<dbReference type="InterPro" id="IPR045186">
    <property type="entry name" value="Indole-3-glycerol_P_synth"/>
</dbReference>
<dbReference type="SUPFAM" id="SSF51366">
    <property type="entry name" value="Ribulose-phoshate binding barrel"/>
    <property type="match status" value="1"/>
</dbReference>
<dbReference type="OMA" id="METIVEC"/>
<protein>
    <recommendedName>
        <fullName evidence="3">indole-3-glycerol-phosphate synthase</fullName>
        <ecNumber evidence="3">4.1.1.48</ecNumber>
    </recommendedName>
</protein>
<evidence type="ECO:0000256" key="4">
    <source>
        <dbReference type="ARBA" id="ARBA00022605"/>
    </source>
</evidence>
<dbReference type="OrthoDB" id="524799at2759"/>
<dbReference type="RefSeq" id="XP_005706532.1">
    <property type="nucleotide sequence ID" value="XM_005706475.1"/>
</dbReference>
<evidence type="ECO:0000256" key="6">
    <source>
        <dbReference type="ARBA" id="ARBA00022822"/>
    </source>
</evidence>
<dbReference type="Gramene" id="EME30012">
    <property type="protein sequence ID" value="EME30012"/>
    <property type="gene ID" value="Gasu_26000"/>
</dbReference>
<dbReference type="InterPro" id="IPR013798">
    <property type="entry name" value="Indole-3-glycerol_P_synth_dom"/>
</dbReference>
<evidence type="ECO:0000313" key="10">
    <source>
        <dbReference type="EMBL" id="EME30012.1"/>
    </source>
</evidence>
<evidence type="ECO:0000313" key="11">
    <source>
        <dbReference type="Proteomes" id="UP000030680"/>
    </source>
</evidence>
<evidence type="ECO:0000256" key="1">
    <source>
        <dbReference type="ARBA" id="ARBA00001633"/>
    </source>
</evidence>
<keyword evidence="5" id="KW-0210">Decarboxylase</keyword>
<dbReference type="GO" id="GO:0000162">
    <property type="term" value="P:L-tryptophan biosynthetic process"/>
    <property type="evidence" value="ECO:0007669"/>
    <property type="project" value="UniProtKB-UniPathway"/>
</dbReference>
<evidence type="ECO:0000256" key="3">
    <source>
        <dbReference type="ARBA" id="ARBA00012362"/>
    </source>
</evidence>
<reference evidence="11" key="1">
    <citation type="journal article" date="2013" name="Science">
        <title>Gene transfer from bacteria and archaea facilitated evolution of an extremophilic eukaryote.</title>
        <authorList>
            <person name="Schonknecht G."/>
            <person name="Chen W.H."/>
            <person name="Ternes C.M."/>
            <person name="Barbier G.G."/>
            <person name="Shrestha R.P."/>
            <person name="Stanke M."/>
            <person name="Brautigam A."/>
            <person name="Baker B.J."/>
            <person name="Banfield J.F."/>
            <person name="Garavito R.M."/>
            <person name="Carr K."/>
            <person name="Wilkerson C."/>
            <person name="Rensing S.A."/>
            <person name="Gagneul D."/>
            <person name="Dickenson N.E."/>
            <person name="Oesterhelt C."/>
            <person name="Lercher M.J."/>
            <person name="Weber A.P."/>
        </authorList>
    </citation>
    <scope>NUCLEOTIDE SEQUENCE [LARGE SCALE GENOMIC DNA]</scope>
    <source>
        <strain evidence="11">074W</strain>
    </source>
</reference>
<evidence type="ECO:0000259" key="9">
    <source>
        <dbReference type="Pfam" id="PF00218"/>
    </source>
</evidence>
<dbReference type="PANTHER" id="PTHR22854:SF2">
    <property type="entry name" value="INDOLE-3-GLYCEROL-PHOSPHATE SYNTHASE"/>
    <property type="match status" value="1"/>
</dbReference>
<dbReference type="Pfam" id="PF00218">
    <property type="entry name" value="IGPS"/>
    <property type="match status" value="1"/>
</dbReference>
<name>M2XIT4_GALSU</name>
<dbReference type="EMBL" id="KB454503">
    <property type="protein sequence ID" value="EME30012.1"/>
    <property type="molecule type" value="Genomic_DNA"/>
</dbReference>
<dbReference type="PANTHER" id="PTHR22854">
    <property type="entry name" value="TRYPTOPHAN BIOSYNTHESIS PROTEIN"/>
    <property type="match status" value="1"/>
</dbReference>
<dbReference type="eggNOG" id="KOG4201">
    <property type="taxonomic scope" value="Eukaryota"/>
</dbReference>